<keyword evidence="5" id="KW-0496">Mitochondrion</keyword>
<dbReference type="InterPro" id="IPR040008">
    <property type="entry name" value="Ribosomal_mL46"/>
</dbReference>
<name>A0ABR3IVM3_9AGAR</name>
<feature type="compositionally biased region" description="Low complexity" evidence="8">
    <location>
        <begin position="10"/>
        <end position="19"/>
    </location>
</feature>
<comment type="similarity">
    <text evidence="2">Belongs to the mitochondrion-specific ribosomal protein mL46 family.</text>
</comment>
<keyword evidence="11" id="KW-1185">Reference proteome</keyword>
<gene>
    <name evidence="10" type="ORF">HGRIS_013431</name>
</gene>
<reference evidence="11" key="1">
    <citation type="submission" date="2024-06" db="EMBL/GenBank/DDBJ databases">
        <title>Multi-omics analyses provide insights into the biosynthesis of the anticancer antibiotic pleurotin in Hohenbuehelia grisea.</title>
        <authorList>
            <person name="Weaver J.A."/>
            <person name="Alberti F."/>
        </authorList>
    </citation>
    <scope>NUCLEOTIDE SEQUENCE [LARGE SCALE GENOMIC DNA]</scope>
    <source>
        <strain evidence="11">T-177</strain>
    </source>
</reference>
<dbReference type="EMBL" id="JASNQZ010000015">
    <property type="protein sequence ID" value="KAL0947312.1"/>
    <property type="molecule type" value="Genomic_DNA"/>
</dbReference>
<proteinExistence type="inferred from homology"/>
<keyword evidence="3" id="KW-0809">Transit peptide</keyword>
<dbReference type="InterPro" id="IPR033650">
    <property type="entry name" value="Ribosomal_mL46_NUDIX"/>
</dbReference>
<dbReference type="PROSITE" id="PS51462">
    <property type="entry name" value="NUDIX"/>
    <property type="match status" value="1"/>
</dbReference>
<keyword evidence="4" id="KW-0689">Ribosomal protein</keyword>
<dbReference type="InterPro" id="IPR015797">
    <property type="entry name" value="NUDIX_hydrolase-like_dom_sf"/>
</dbReference>
<evidence type="ECO:0000313" key="11">
    <source>
        <dbReference type="Proteomes" id="UP001556367"/>
    </source>
</evidence>
<dbReference type="Gene3D" id="3.90.79.10">
    <property type="entry name" value="Nucleoside Triphosphate Pyrophosphohydrolase"/>
    <property type="match status" value="1"/>
</dbReference>
<evidence type="ECO:0000256" key="7">
    <source>
        <dbReference type="ARBA" id="ARBA00035190"/>
    </source>
</evidence>
<dbReference type="CDD" id="cd04661">
    <property type="entry name" value="NUDIX_MRP_L46"/>
    <property type="match status" value="1"/>
</dbReference>
<organism evidence="10 11">
    <name type="scientific">Hohenbuehelia grisea</name>
    <dbReference type="NCBI Taxonomy" id="104357"/>
    <lineage>
        <taxon>Eukaryota</taxon>
        <taxon>Fungi</taxon>
        <taxon>Dikarya</taxon>
        <taxon>Basidiomycota</taxon>
        <taxon>Agaricomycotina</taxon>
        <taxon>Agaricomycetes</taxon>
        <taxon>Agaricomycetidae</taxon>
        <taxon>Agaricales</taxon>
        <taxon>Pleurotineae</taxon>
        <taxon>Pleurotaceae</taxon>
        <taxon>Hohenbuehelia</taxon>
    </lineage>
</organism>
<dbReference type="Pfam" id="PF00293">
    <property type="entry name" value="NUDIX"/>
    <property type="match status" value="1"/>
</dbReference>
<accession>A0ABR3IVM3</accession>
<comment type="caution">
    <text evidence="10">The sequence shown here is derived from an EMBL/GenBank/DDBJ whole genome shotgun (WGS) entry which is preliminary data.</text>
</comment>
<evidence type="ECO:0000313" key="10">
    <source>
        <dbReference type="EMBL" id="KAL0947312.1"/>
    </source>
</evidence>
<evidence type="ECO:0000256" key="1">
    <source>
        <dbReference type="ARBA" id="ARBA00004173"/>
    </source>
</evidence>
<feature type="region of interest" description="Disordered" evidence="8">
    <location>
        <begin position="1"/>
        <end position="22"/>
    </location>
</feature>
<evidence type="ECO:0000256" key="2">
    <source>
        <dbReference type="ARBA" id="ARBA00009070"/>
    </source>
</evidence>
<evidence type="ECO:0000256" key="6">
    <source>
        <dbReference type="ARBA" id="ARBA00023274"/>
    </source>
</evidence>
<dbReference type="PANTHER" id="PTHR13124:SF12">
    <property type="entry name" value="LARGE RIBOSOMAL SUBUNIT PROTEIN ML46"/>
    <property type="match status" value="1"/>
</dbReference>
<comment type="subcellular location">
    <subcellularLocation>
        <location evidence="1">Mitochondrion</location>
    </subcellularLocation>
</comment>
<dbReference type="InterPro" id="IPR021757">
    <property type="entry name" value="Ribosomal_mL46_N"/>
</dbReference>
<dbReference type="Pfam" id="PF11788">
    <property type="entry name" value="MRP-L46"/>
    <property type="match status" value="1"/>
</dbReference>
<dbReference type="SUPFAM" id="SSF55811">
    <property type="entry name" value="Nudix"/>
    <property type="match status" value="1"/>
</dbReference>
<protein>
    <recommendedName>
        <fullName evidence="7">Large ribosomal subunit protein mL46</fullName>
    </recommendedName>
</protein>
<evidence type="ECO:0000256" key="3">
    <source>
        <dbReference type="ARBA" id="ARBA00022946"/>
    </source>
</evidence>
<evidence type="ECO:0000259" key="9">
    <source>
        <dbReference type="PROSITE" id="PS51462"/>
    </source>
</evidence>
<keyword evidence="6" id="KW-0687">Ribonucleoprotein</keyword>
<dbReference type="InterPro" id="IPR000086">
    <property type="entry name" value="NUDIX_hydrolase_dom"/>
</dbReference>
<evidence type="ECO:0000256" key="8">
    <source>
        <dbReference type="SAM" id="MobiDB-lite"/>
    </source>
</evidence>
<evidence type="ECO:0000256" key="5">
    <source>
        <dbReference type="ARBA" id="ARBA00023128"/>
    </source>
</evidence>
<feature type="domain" description="Nudix hydrolase" evidence="9">
    <location>
        <begin position="130"/>
        <end position="271"/>
    </location>
</feature>
<dbReference type="PANTHER" id="PTHR13124">
    <property type="entry name" value="39S RIBOSOMAL PROTEIN L46, MITOCHONDRIAL PRECURSOR-RELATED"/>
    <property type="match status" value="1"/>
</dbReference>
<sequence length="273" mass="30993">MATEAAIDTPVASSSAPAPAKRRVRSNLTASVILNRSPIITREPTPFETAYYDYQARIRRALHNPFPYEFYFKQGSLLEARFNIEETQRERNSFGDEFVGQSGSTEVKEEDKKAAEQLSQQEGEGEVIMPREHPADVSGDVKSLDRAAERNLYLLVRAKQDGKDIWRFPQGGVEKGELLHQAAQRDLFAECGAHMDAWIVGRKPVGVLKSQSNSTPSEGDEKFTFFFKGHIMAGQVRPQEKTISDFCWLTKQEIQPRVDDHYWQNVKDMLSDH</sequence>
<dbReference type="Proteomes" id="UP001556367">
    <property type="component" value="Unassembled WGS sequence"/>
</dbReference>
<evidence type="ECO:0000256" key="4">
    <source>
        <dbReference type="ARBA" id="ARBA00022980"/>
    </source>
</evidence>
<feature type="region of interest" description="Disordered" evidence="8">
    <location>
        <begin position="92"/>
        <end position="111"/>
    </location>
</feature>